<proteinExistence type="predicted"/>
<reference evidence="2 3" key="3">
    <citation type="journal article" date="2010" name="BMC Genomics">
        <title>Transcriptome sequencing and comparative analysis of cucumber flowers with different sex types.</title>
        <authorList>
            <person name="Guo S."/>
            <person name="Zheng Y."/>
            <person name="Joung J.G."/>
            <person name="Liu S."/>
            <person name="Zhang Z."/>
            <person name="Crasta O.R."/>
            <person name="Sobral B.W."/>
            <person name="Xu Y."/>
            <person name="Huang S."/>
            <person name="Fei Z."/>
        </authorList>
    </citation>
    <scope>NUCLEOTIDE SEQUENCE [LARGE SCALE GENOMIC DNA]</scope>
    <source>
        <strain evidence="3">cv. 9930</strain>
    </source>
</reference>
<reference evidence="2 3" key="1">
    <citation type="journal article" date="2009" name="Nat. Genet.">
        <title>The genome of the cucumber, Cucumis sativus L.</title>
        <authorList>
            <person name="Huang S."/>
            <person name="Li R."/>
            <person name="Zhang Z."/>
            <person name="Li L."/>
            <person name="Gu X."/>
            <person name="Fan W."/>
            <person name="Lucas W.J."/>
            <person name="Wang X."/>
            <person name="Xie B."/>
            <person name="Ni P."/>
            <person name="Ren Y."/>
            <person name="Zhu H."/>
            <person name="Li J."/>
            <person name="Lin K."/>
            <person name="Jin W."/>
            <person name="Fei Z."/>
            <person name="Li G."/>
            <person name="Staub J."/>
            <person name="Kilian A."/>
            <person name="van der Vossen E.A."/>
            <person name="Wu Y."/>
            <person name="Guo J."/>
            <person name="He J."/>
            <person name="Jia Z."/>
            <person name="Ren Y."/>
            <person name="Tian G."/>
            <person name="Lu Y."/>
            <person name="Ruan J."/>
            <person name="Qian W."/>
            <person name="Wang M."/>
            <person name="Huang Q."/>
            <person name="Li B."/>
            <person name="Xuan Z."/>
            <person name="Cao J."/>
            <person name="Asan"/>
            <person name="Wu Z."/>
            <person name="Zhang J."/>
            <person name="Cai Q."/>
            <person name="Bai Y."/>
            <person name="Zhao B."/>
            <person name="Han Y."/>
            <person name="Li Y."/>
            <person name="Li X."/>
            <person name="Wang S."/>
            <person name="Shi Q."/>
            <person name="Liu S."/>
            <person name="Cho W.K."/>
            <person name="Kim J.Y."/>
            <person name="Xu Y."/>
            <person name="Heller-Uszynska K."/>
            <person name="Miao H."/>
            <person name="Cheng Z."/>
            <person name="Zhang S."/>
            <person name="Wu J."/>
            <person name="Yang Y."/>
            <person name="Kang H."/>
            <person name="Li M."/>
            <person name="Liang H."/>
            <person name="Ren X."/>
            <person name="Shi Z."/>
            <person name="Wen M."/>
            <person name="Jian M."/>
            <person name="Yang H."/>
            <person name="Zhang G."/>
            <person name="Yang Z."/>
            <person name="Chen R."/>
            <person name="Liu S."/>
            <person name="Li J."/>
            <person name="Ma L."/>
            <person name="Liu H."/>
            <person name="Zhou Y."/>
            <person name="Zhao J."/>
            <person name="Fang X."/>
            <person name="Li G."/>
            <person name="Fang L."/>
            <person name="Li Y."/>
            <person name="Liu D."/>
            <person name="Zheng H."/>
            <person name="Zhang Y."/>
            <person name="Qin N."/>
            <person name="Li Z."/>
            <person name="Yang G."/>
            <person name="Yang S."/>
            <person name="Bolund L."/>
            <person name="Kristiansen K."/>
            <person name="Zheng H."/>
            <person name="Li S."/>
            <person name="Zhang X."/>
            <person name="Yang H."/>
            <person name="Wang J."/>
            <person name="Sun R."/>
            <person name="Zhang B."/>
            <person name="Jiang S."/>
            <person name="Wang J."/>
            <person name="Du Y."/>
            <person name="Li S."/>
        </authorList>
    </citation>
    <scope>NUCLEOTIDE SEQUENCE [LARGE SCALE GENOMIC DNA]</scope>
    <source>
        <strain evidence="3">cv. 9930</strain>
    </source>
</reference>
<gene>
    <name evidence="2" type="ORF">Csa_5G190510</name>
</gene>
<evidence type="ECO:0000313" key="2">
    <source>
        <dbReference type="EMBL" id="KGN50607.1"/>
    </source>
</evidence>
<accession>A0A0A0KQE0</accession>
<protein>
    <recommendedName>
        <fullName evidence="4">Secreted protein</fullName>
    </recommendedName>
</protein>
<feature type="chain" id="PRO_5001972387" description="Secreted protein" evidence="1">
    <location>
        <begin position="22"/>
        <end position="155"/>
    </location>
</feature>
<sequence length="155" mass="17353">MIGLCVRSSSLFFNVCLCATAFPFVSFQSSVWLKLSSSVCHRSIVGSASIVKVHLSVRALKIFPYSRRTPVIHFLHRHRTRLRIATVSRTSNVSIGSVMSMMRSTSAVALRGLRRFSPRSSISSPINQAPELPNFVSGKFIFPFLLLSLSFHFEF</sequence>
<keyword evidence="1" id="KW-0732">Signal</keyword>
<dbReference type="Gramene" id="KGN50607">
    <property type="protein sequence ID" value="KGN50607"/>
    <property type="gene ID" value="Csa_5G190510"/>
</dbReference>
<keyword evidence="3" id="KW-1185">Reference proteome</keyword>
<feature type="signal peptide" evidence="1">
    <location>
        <begin position="1"/>
        <end position="21"/>
    </location>
</feature>
<name>A0A0A0KQE0_CUCSA</name>
<dbReference type="AlphaFoldDB" id="A0A0A0KQE0"/>
<dbReference type="EMBL" id="CM002926">
    <property type="protein sequence ID" value="KGN50607.1"/>
    <property type="molecule type" value="Genomic_DNA"/>
</dbReference>
<reference evidence="2 3" key="4">
    <citation type="journal article" date="2011" name="BMC Genomics">
        <title>RNA-Seq improves annotation of protein-coding genes in the cucumber genome.</title>
        <authorList>
            <person name="Li Z."/>
            <person name="Zhang Z."/>
            <person name="Yan P."/>
            <person name="Huang S."/>
            <person name="Fei Z."/>
            <person name="Lin K."/>
        </authorList>
    </citation>
    <scope>NUCLEOTIDE SEQUENCE [LARGE SCALE GENOMIC DNA]</scope>
    <source>
        <strain evidence="3">cv. 9930</strain>
    </source>
</reference>
<dbReference type="Proteomes" id="UP000029981">
    <property type="component" value="Chromosome 5"/>
</dbReference>
<evidence type="ECO:0000313" key="3">
    <source>
        <dbReference type="Proteomes" id="UP000029981"/>
    </source>
</evidence>
<evidence type="ECO:0000256" key="1">
    <source>
        <dbReference type="SAM" id="SignalP"/>
    </source>
</evidence>
<reference evidence="2 3" key="2">
    <citation type="journal article" date="2009" name="PLoS ONE">
        <title>An integrated genetic and cytogenetic map of the cucumber genome.</title>
        <authorList>
            <person name="Ren Y."/>
            <person name="Zhang Z."/>
            <person name="Liu J."/>
            <person name="Staub J.E."/>
            <person name="Han Y."/>
            <person name="Cheng Z."/>
            <person name="Li X."/>
            <person name="Lu J."/>
            <person name="Miao H."/>
            <person name="Kang H."/>
            <person name="Xie B."/>
            <person name="Gu X."/>
            <person name="Wang X."/>
            <person name="Du Y."/>
            <person name="Jin W."/>
            <person name="Huang S."/>
        </authorList>
    </citation>
    <scope>NUCLEOTIDE SEQUENCE [LARGE SCALE GENOMIC DNA]</scope>
    <source>
        <strain evidence="3">cv. 9930</strain>
    </source>
</reference>
<evidence type="ECO:0008006" key="4">
    <source>
        <dbReference type="Google" id="ProtNLM"/>
    </source>
</evidence>
<organism evidence="2 3">
    <name type="scientific">Cucumis sativus</name>
    <name type="common">Cucumber</name>
    <dbReference type="NCBI Taxonomy" id="3659"/>
    <lineage>
        <taxon>Eukaryota</taxon>
        <taxon>Viridiplantae</taxon>
        <taxon>Streptophyta</taxon>
        <taxon>Embryophyta</taxon>
        <taxon>Tracheophyta</taxon>
        <taxon>Spermatophyta</taxon>
        <taxon>Magnoliopsida</taxon>
        <taxon>eudicotyledons</taxon>
        <taxon>Gunneridae</taxon>
        <taxon>Pentapetalae</taxon>
        <taxon>rosids</taxon>
        <taxon>fabids</taxon>
        <taxon>Cucurbitales</taxon>
        <taxon>Cucurbitaceae</taxon>
        <taxon>Benincaseae</taxon>
        <taxon>Cucumis</taxon>
    </lineage>
</organism>